<reference evidence="1 2" key="1">
    <citation type="submission" date="2024-02" db="EMBL/GenBank/DDBJ databases">
        <authorList>
            <person name="Chen Y."/>
            <person name="Shah S."/>
            <person name="Dougan E. K."/>
            <person name="Thang M."/>
            <person name="Chan C."/>
        </authorList>
    </citation>
    <scope>NUCLEOTIDE SEQUENCE [LARGE SCALE GENOMIC DNA]</scope>
</reference>
<name>A0ABP0KLN8_9DINO</name>
<evidence type="ECO:0000313" key="1">
    <source>
        <dbReference type="EMBL" id="CAK9027762.1"/>
    </source>
</evidence>
<evidence type="ECO:0000313" key="2">
    <source>
        <dbReference type="Proteomes" id="UP001642464"/>
    </source>
</evidence>
<gene>
    <name evidence="1" type="ORF">SCF082_LOCUS18066</name>
</gene>
<proteinExistence type="predicted"/>
<organism evidence="1 2">
    <name type="scientific">Durusdinium trenchii</name>
    <dbReference type="NCBI Taxonomy" id="1381693"/>
    <lineage>
        <taxon>Eukaryota</taxon>
        <taxon>Sar</taxon>
        <taxon>Alveolata</taxon>
        <taxon>Dinophyceae</taxon>
        <taxon>Suessiales</taxon>
        <taxon>Symbiodiniaceae</taxon>
        <taxon>Durusdinium</taxon>
    </lineage>
</organism>
<dbReference type="EMBL" id="CAXAMM010012026">
    <property type="protein sequence ID" value="CAK9027762.1"/>
    <property type="molecule type" value="Genomic_DNA"/>
</dbReference>
<dbReference type="Proteomes" id="UP001642464">
    <property type="component" value="Unassembled WGS sequence"/>
</dbReference>
<accession>A0ABP0KLN8</accession>
<comment type="caution">
    <text evidence="1">The sequence shown here is derived from an EMBL/GenBank/DDBJ whole genome shotgun (WGS) entry which is preliminary data.</text>
</comment>
<protein>
    <submittedName>
        <fullName evidence="1">Uncharacterized protein</fullName>
    </submittedName>
</protein>
<keyword evidence="2" id="KW-1185">Reference proteome</keyword>
<sequence>MSREKKGADAGARASAFLAFCTEETLLTISMIADAGDEGSQLCRSFDRELPASEDLANEIATFITRISHLFALDEPVCVLTGYTHHMITLLSEREILLPTLDGKSVRSLGGPGSITAELVVQCLKRMQTWVRLAKMVIQHEFPEWDLVSAFQLFNVTGGKKLLSTQTQETHINRISKFFDLDVMQFRTQFYDLAALARVHAQNASCDSFSAWQAIIKQVLSSKKRRDQHPCDVVQVALSRWAAWSPSSSGVEQSFGHLTHFATARQSHASEACECNEAVLLLDHCEDLEEQQIALARKVWAQIYPSPRTHKKPRLDKGISRSSSPLSQSLMTETTWIRNRRKDVDDHVSARHSDEILDDDGTDSCWGNTHEKEAKLQAEGRLKRKVQALRDGVLLPSEADQELEDYIQRMKVPLAANQLTTKEKNKNILYAGPKRPSFLDEDTGGRHVMAFVCQGAGTAAQKARDLGVQIVHDPGLANIILAKSFKSIPEIVLLCAVLRGCYIMDAAALDGCARSLCCKLCPTTQLKRKVWVSADFKEENNAIYTMLRHVVDECTIKPGWHWLDSVDECLQGKGVKFMALVTQEQQRQEASLILMDARKDQ</sequence>